<proteinExistence type="predicted"/>
<reference evidence="1" key="2">
    <citation type="journal article" date="2015" name="Fish Shellfish Immunol.">
        <title>Early steps in the European eel (Anguilla anguilla)-Vibrio vulnificus interaction in the gills: Role of the RtxA13 toxin.</title>
        <authorList>
            <person name="Callol A."/>
            <person name="Pajuelo D."/>
            <person name="Ebbesson L."/>
            <person name="Teles M."/>
            <person name="MacKenzie S."/>
            <person name="Amaro C."/>
        </authorList>
    </citation>
    <scope>NUCLEOTIDE SEQUENCE</scope>
</reference>
<sequence>MAVTHNVQHFCDTPHLYQFYWLTVTRFFGYEHS</sequence>
<organism evidence="1">
    <name type="scientific">Anguilla anguilla</name>
    <name type="common">European freshwater eel</name>
    <name type="synonym">Muraena anguilla</name>
    <dbReference type="NCBI Taxonomy" id="7936"/>
    <lineage>
        <taxon>Eukaryota</taxon>
        <taxon>Metazoa</taxon>
        <taxon>Chordata</taxon>
        <taxon>Craniata</taxon>
        <taxon>Vertebrata</taxon>
        <taxon>Euteleostomi</taxon>
        <taxon>Actinopterygii</taxon>
        <taxon>Neopterygii</taxon>
        <taxon>Teleostei</taxon>
        <taxon>Anguilliformes</taxon>
        <taxon>Anguillidae</taxon>
        <taxon>Anguilla</taxon>
    </lineage>
</organism>
<dbReference type="AlphaFoldDB" id="A0A0E9UF41"/>
<dbReference type="EMBL" id="GBXM01044747">
    <property type="protein sequence ID" value="JAH63830.1"/>
    <property type="molecule type" value="Transcribed_RNA"/>
</dbReference>
<protein>
    <submittedName>
        <fullName evidence="1">Uncharacterized protein</fullName>
    </submittedName>
</protein>
<name>A0A0E9UF41_ANGAN</name>
<evidence type="ECO:0000313" key="1">
    <source>
        <dbReference type="EMBL" id="JAH63830.1"/>
    </source>
</evidence>
<reference evidence="1" key="1">
    <citation type="submission" date="2014-11" db="EMBL/GenBank/DDBJ databases">
        <authorList>
            <person name="Amaro Gonzalez C."/>
        </authorList>
    </citation>
    <scope>NUCLEOTIDE SEQUENCE</scope>
</reference>
<accession>A0A0E9UF41</accession>